<comment type="caution">
    <text evidence="4">The sequence shown here is derived from an EMBL/GenBank/DDBJ whole genome shotgun (WGS) entry which is preliminary data.</text>
</comment>
<dbReference type="EMBL" id="JBFMKM010000016">
    <property type="protein sequence ID" value="KAL1296997.1"/>
    <property type="molecule type" value="Genomic_DNA"/>
</dbReference>
<feature type="compositionally biased region" description="Polar residues" evidence="2">
    <location>
        <begin position="120"/>
        <end position="134"/>
    </location>
</feature>
<feature type="region of interest" description="Disordered" evidence="2">
    <location>
        <begin position="1"/>
        <end position="59"/>
    </location>
</feature>
<feature type="region of interest" description="Disordered" evidence="2">
    <location>
        <begin position="222"/>
        <end position="278"/>
    </location>
</feature>
<keyword evidence="1" id="KW-0863">Zinc-finger</keyword>
<feature type="compositionally biased region" description="Polar residues" evidence="2">
    <location>
        <begin position="222"/>
        <end position="238"/>
    </location>
</feature>
<evidence type="ECO:0000256" key="1">
    <source>
        <dbReference type="PROSITE-ProRule" id="PRU00042"/>
    </source>
</evidence>
<feature type="compositionally biased region" description="Polar residues" evidence="2">
    <location>
        <begin position="9"/>
        <end position="33"/>
    </location>
</feature>
<feature type="compositionally biased region" description="Polar residues" evidence="2">
    <location>
        <begin position="306"/>
        <end position="318"/>
    </location>
</feature>
<dbReference type="InterPro" id="IPR013087">
    <property type="entry name" value="Znf_C2H2_type"/>
</dbReference>
<feature type="compositionally biased region" description="Low complexity" evidence="2">
    <location>
        <begin position="292"/>
        <end position="305"/>
    </location>
</feature>
<evidence type="ECO:0000313" key="5">
    <source>
        <dbReference type="Proteomes" id="UP001562354"/>
    </source>
</evidence>
<feature type="compositionally biased region" description="Acidic residues" evidence="2">
    <location>
        <begin position="387"/>
        <end position="400"/>
    </location>
</feature>
<dbReference type="PROSITE" id="PS50157">
    <property type="entry name" value="ZINC_FINGER_C2H2_2"/>
    <property type="match status" value="1"/>
</dbReference>
<feature type="compositionally biased region" description="Low complexity" evidence="2">
    <location>
        <begin position="370"/>
        <end position="379"/>
    </location>
</feature>
<dbReference type="GeneID" id="95978293"/>
<keyword evidence="1" id="KW-0862">Zinc</keyword>
<proteinExistence type="predicted"/>
<feature type="region of interest" description="Disordered" evidence="2">
    <location>
        <begin position="98"/>
        <end position="162"/>
    </location>
</feature>
<dbReference type="Proteomes" id="UP001562354">
    <property type="component" value="Unassembled WGS sequence"/>
</dbReference>
<evidence type="ECO:0000259" key="3">
    <source>
        <dbReference type="PROSITE" id="PS50157"/>
    </source>
</evidence>
<evidence type="ECO:0000313" key="4">
    <source>
        <dbReference type="EMBL" id="KAL1296997.1"/>
    </source>
</evidence>
<evidence type="ECO:0000256" key="2">
    <source>
        <dbReference type="SAM" id="MobiDB-lite"/>
    </source>
</evidence>
<dbReference type="PROSITE" id="PS00028">
    <property type="entry name" value="ZINC_FINGER_C2H2_1"/>
    <property type="match status" value="1"/>
</dbReference>
<sequence length="419" mass="45111">MTIAKDASRPSNQHRASTSSMASSLPARNSYSRNHSHPHTHSLALGSGSYNPTHRVTRRKSTTLNAATSAAAISAAINIDANGEIDASRNRRSISSVNNLGSLTRGSYPSPPSSLPQQSAATSYPNKASSTLSDGLNDKSSVKGGRGRRASDAPALVKKKSAHPDLKCETCGKGYKHSSCLTKHLWEHTPEWQLTSKLLISKHQQVQLLEAASVLMAMNVEPTSDSGKMSDSENSSASPDADGFDSREDEPSSAETTPPPQHEASSFGHRKNFSNGSSFLSPSYQSNYSEISNARARQSSVSSSRPPTAQTSVTQSYPNDERDQDMAAAMGLLNCASSYKSPLTGPLSLASDVPPVPELPQQYRALSGASYQQSSLSKMSSRRFQEDVDMEEDSYSEEDDKDIRRIDEADEGVFGNMEE</sequence>
<keyword evidence="1" id="KW-0479">Metal-binding</keyword>
<protein>
    <recommendedName>
        <fullName evidence="3">C2H2-type domain-containing protein</fullName>
    </recommendedName>
</protein>
<organism evidence="4 5">
    <name type="scientific">Neodothiora populina</name>
    <dbReference type="NCBI Taxonomy" id="2781224"/>
    <lineage>
        <taxon>Eukaryota</taxon>
        <taxon>Fungi</taxon>
        <taxon>Dikarya</taxon>
        <taxon>Ascomycota</taxon>
        <taxon>Pezizomycotina</taxon>
        <taxon>Dothideomycetes</taxon>
        <taxon>Dothideomycetidae</taxon>
        <taxon>Dothideales</taxon>
        <taxon>Dothioraceae</taxon>
        <taxon>Neodothiora</taxon>
    </lineage>
</organism>
<reference evidence="4 5" key="1">
    <citation type="submission" date="2024-07" db="EMBL/GenBank/DDBJ databases">
        <title>Draft sequence of the Neodothiora populina.</title>
        <authorList>
            <person name="Drown D.D."/>
            <person name="Schuette U.S."/>
            <person name="Buechlein A.B."/>
            <person name="Rusch D.R."/>
            <person name="Winton L.W."/>
            <person name="Adams G.A."/>
        </authorList>
    </citation>
    <scope>NUCLEOTIDE SEQUENCE [LARGE SCALE GENOMIC DNA]</scope>
    <source>
        <strain evidence="4 5">CPC 39397</strain>
    </source>
</reference>
<name>A0ABR3P2J0_9PEZI</name>
<keyword evidence="5" id="KW-1185">Reference proteome</keyword>
<gene>
    <name evidence="4" type="ORF">AAFC00_004593</name>
</gene>
<feature type="region of interest" description="Disordered" evidence="2">
    <location>
        <begin position="366"/>
        <end position="419"/>
    </location>
</feature>
<feature type="region of interest" description="Disordered" evidence="2">
    <location>
        <begin position="291"/>
        <end position="323"/>
    </location>
</feature>
<accession>A0ABR3P2J0</accession>
<dbReference type="RefSeq" id="XP_069196679.1">
    <property type="nucleotide sequence ID" value="XM_069344259.1"/>
</dbReference>
<feature type="domain" description="C2H2-type" evidence="3">
    <location>
        <begin position="166"/>
        <end position="193"/>
    </location>
</feature>